<dbReference type="InterPro" id="IPR036390">
    <property type="entry name" value="WH_DNA-bd_sf"/>
</dbReference>
<dbReference type="RefSeq" id="WP_006008696.1">
    <property type="nucleotide sequence ID" value="NZ_AUAV01000016.1"/>
</dbReference>
<dbReference type="EMBL" id="BAEQ01000009">
    <property type="protein sequence ID" value="GAC27282.1"/>
    <property type="molecule type" value="Genomic_DNA"/>
</dbReference>
<accession>K6ZAB6</accession>
<feature type="domain" description="HTH lysR-type" evidence="5">
    <location>
        <begin position="7"/>
        <end position="64"/>
    </location>
</feature>
<dbReference type="InterPro" id="IPR058163">
    <property type="entry name" value="LysR-type_TF_proteobact-type"/>
</dbReference>
<dbReference type="STRING" id="1121922.GCA_000428905_02974"/>
<evidence type="ECO:0000313" key="7">
    <source>
        <dbReference type="Proteomes" id="UP000006251"/>
    </source>
</evidence>
<evidence type="ECO:0000313" key="6">
    <source>
        <dbReference type="EMBL" id="GAC27282.1"/>
    </source>
</evidence>
<dbReference type="OrthoDB" id="6787458at2"/>
<dbReference type="Gene3D" id="3.40.190.10">
    <property type="entry name" value="Periplasmic binding protein-like II"/>
    <property type="match status" value="2"/>
</dbReference>
<name>K6ZAB6_9ALTE</name>
<dbReference type="GO" id="GO:0003700">
    <property type="term" value="F:DNA-binding transcription factor activity"/>
    <property type="evidence" value="ECO:0007669"/>
    <property type="project" value="InterPro"/>
</dbReference>
<dbReference type="PRINTS" id="PR00039">
    <property type="entry name" value="HTHLYSR"/>
</dbReference>
<keyword evidence="4" id="KW-0804">Transcription</keyword>
<dbReference type="InterPro" id="IPR005119">
    <property type="entry name" value="LysR_subst-bd"/>
</dbReference>
<evidence type="ECO:0000256" key="4">
    <source>
        <dbReference type="ARBA" id="ARBA00023163"/>
    </source>
</evidence>
<dbReference type="InterPro" id="IPR036388">
    <property type="entry name" value="WH-like_DNA-bd_sf"/>
</dbReference>
<dbReference type="FunFam" id="1.10.10.10:FF:000001">
    <property type="entry name" value="LysR family transcriptional regulator"/>
    <property type="match status" value="1"/>
</dbReference>
<keyword evidence="7" id="KW-1185">Reference proteome</keyword>
<dbReference type="SUPFAM" id="SSF46785">
    <property type="entry name" value="Winged helix' DNA-binding domain"/>
    <property type="match status" value="1"/>
</dbReference>
<comment type="caution">
    <text evidence="6">The sequence shown here is derived from an EMBL/GenBank/DDBJ whole genome shotgun (WGS) entry which is preliminary data.</text>
</comment>
<organism evidence="6 7">
    <name type="scientific">Brumicola pallidula DSM 14239 = ACAM 615</name>
    <dbReference type="NCBI Taxonomy" id="1121922"/>
    <lineage>
        <taxon>Bacteria</taxon>
        <taxon>Pseudomonadati</taxon>
        <taxon>Pseudomonadota</taxon>
        <taxon>Gammaproteobacteria</taxon>
        <taxon>Alteromonadales</taxon>
        <taxon>Alteromonadaceae</taxon>
        <taxon>Brumicola</taxon>
    </lineage>
</organism>
<dbReference type="Gene3D" id="1.10.10.10">
    <property type="entry name" value="Winged helix-like DNA-binding domain superfamily/Winged helix DNA-binding domain"/>
    <property type="match status" value="1"/>
</dbReference>
<dbReference type="PANTHER" id="PTHR30537">
    <property type="entry name" value="HTH-TYPE TRANSCRIPTIONAL REGULATOR"/>
    <property type="match status" value="1"/>
</dbReference>
<dbReference type="GO" id="GO:0043565">
    <property type="term" value="F:sequence-specific DNA binding"/>
    <property type="evidence" value="ECO:0007669"/>
    <property type="project" value="TreeGrafter"/>
</dbReference>
<evidence type="ECO:0000256" key="1">
    <source>
        <dbReference type="ARBA" id="ARBA00009437"/>
    </source>
</evidence>
<dbReference type="GO" id="GO:0006351">
    <property type="term" value="P:DNA-templated transcription"/>
    <property type="evidence" value="ECO:0007669"/>
    <property type="project" value="TreeGrafter"/>
</dbReference>
<dbReference type="Pfam" id="PF03466">
    <property type="entry name" value="LysR_substrate"/>
    <property type="match status" value="1"/>
</dbReference>
<keyword evidence="2" id="KW-0805">Transcription regulation</keyword>
<gene>
    <name evidence="6" type="ORF">GPAL_0402</name>
</gene>
<keyword evidence="3" id="KW-0238">DNA-binding</keyword>
<reference evidence="7" key="1">
    <citation type="journal article" date="2014" name="Environ. Microbiol.">
        <title>Comparative genomics of the marine bacterial genus Glaciecola reveals the high degree of genomic diversity and genomic characteristic for cold adaptation.</title>
        <authorList>
            <person name="Qin Q.L."/>
            <person name="Xie B.B."/>
            <person name="Yu Y."/>
            <person name="Shu Y.L."/>
            <person name="Rong J.C."/>
            <person name="Zhang Y.J."/>
            <person name="Zhao D.L."/>
            <person name="Chen X.L."/>
            <person name="Zhang X.Y."/>
            <person name="Chen B."/>
            <person name="Zhou B.C."/>
            <person name="Zhang Y.Z."/>
        </authorList>
    </citation>
    <scope>NUCLEOTIDE SEQUENCE [LARGE SCALE GENOMIC DNA]</scope>
    <source>
        <strain evidence="7">ACAM 615</strain>
    </source>
</reference>
<protein>
    <recommendedName>
        <fullName evidence="5">HTH lysR-type domain-containing protein</fullName>
    </recommendedName>
</protein>
<evidence type="ECO:0000259" key="5">
    <source>
        <dbReference type="PROSITE" id="PS50931"/>
    </source>
</evidence>
<dbReference type="PANTHER" id="PTHR30537:SF26">
    <property type="entry name" value="GLYCINE CLEAVAGE SYSTEM TRANSCRIPTIONAL ACTIVATOR"/>
    <property type="match status" value="1"/>
</dbReference>
<dbReference type="SUPFAM" id="SSF53850">
    <property type="entry name" value="Periplasmic binding protein-like II"/>
    <property type="match status" value="1"/>
</dbReference>
<dbReference type="InterPro" id="IPR000847">
    <property type="entry name" value="LysR_HTH_N"/>
</dbReference>
<sequence>MIDRRTMPLSSLRAFESAAINLHMGRAGAELGVTQGAISHQVRQLEERLGVALFSRAHNTLSLTPAGSRLLMSVSQGLDLIIDGARNLDPETVSGSLIVGCTQSIAASWAAQHICSFYEKYPDITITVREIESQQREIPRDIDIAICYGAPNIDDRVMTKIGAPVLYPVCSPALLNAEKQRIHLNNMSQLTFIHDGQVSWQRWMEKHGVESSQMHSNIYFPNASQALRAAVLGAGVALANTLETQQFIKDGQLMRLLNKPINEAHSYYLISPSIKNNTIKSTIFAEWIINACDS</sequence>
<dbReference type="Proteomes" id="UP000006251">
    <property type="component" value="Unassembled WGS sequence"/>
</dbReference>
<dbReference type="Pfam" id="PF00126">
    <property type="entry name" value="HTH_1"/>
    <property type="match status" value="1"/>
</dbReference>
<dbReference type="PROSITE" id="PS50931">
    <property type="entry name" value="HTH_LYSR"/>
    <property type="match status" value="1"/>
</dbReference>
<dbReference type="AlphaFoldDB" id="K6ZAB6"/>
<proteinExistence type="inferred from homology"/>
<evidence type="ECO:0000256" key="2">
    <source>
        <dbReference type="ARBA" id="ARBA00023015"/>
    </source>
</evidence>
<evidence type="ECO:0000256" key="3">
    <source>
        <dbReference type="ARBA" id="ARBA00023125"/>
    </source>
</evidence>
<comment type="similarity">
    <text evidence="1">Belongs to the LysR transcriptional regulatory family.</text>
</comment>